<proteinExistence type="predicted"/>
<sequence length="3313" mass="361333">MLVIFLSPKQNERKIIKEFTDSTSSHSLSGACGGGGNGGGCVNSAAAGGGAGAAAAAATEFTMFPPPASAAPAGQTPGDRASVVRFEPLPELRAPAAAGAGAGLGPAAGAAAASSAAAAAAAAAAAGSRRPAAFSSAVSHGLSAHDWFEDPHANFPRSQLKYVRELGRGWFGRAVEGEARGVAPGQATTRVVVKILHEDATPTDHMFFLHEARPYRDLRHPNVLRLVGRCLETDPFLVVLEACTSGDLKSFLSQNISTAEALSQQGVTLLMCCQVAAGLQFMHQHGFVHTDLAARNCLVTSDLTVKIGDYGISIDTFKEDYYCTSDVALPIRWCAPETLHCTDTTIETKEVTPCANVWSLGVVLWEICEFGKLPYEDLSDDEVIVKVLVEVSKCLPLPSRSCPHRHNLYHLMKLCWCQATERPALPQVLAMLNHLYGNREFASIDNETCSSQADEDFERRWETFKPNSIPVTDNHVTATSTDVHRPSSLLGSDLTDVVPPVLVTSNLASEMNVLNQGLQKSSTQPSHEIHLTPQETPFLMSDSSPLTTSPQPSLTSSSGGEIFLPSLQQRHKSPSLQNLRGSLDDLSDCNGQIHVEEDEFVKHEVINEEESRNEDLPEDNKSKTNNSNETSVEPVALEPDFDSWLQGVETTDEEDAKFVRKISEAIRDLDNALALEKTSSSSSSPASSKSGSHHQSPSKDVAPIASNENVVLDFRLGPTELQNDRFGSKSVSLVQPDSLLDDSLVEKSSRDANNRATDSGTDTEDETWRKRIECGEFTAKVKEKSKSVADLMVLTHIDCSDGSDSEPPSLTWTFDRGSNSRNSFSKQRRGSSFKGGNLNTNALAFASESNIHQAVLGEEFRNTLQKLHEAQKDQRNRLGSLDLSPLNHEAVSEETLTNSADPLLPTSNFLCDADDFENMGLKIDSPTKKENNFLVDDASDDNVVESKSATIRTEAKSPADDITSERKVTVCVNGAIMEPEEEVSIVDFVQNNKEENILLTETCNVEPLTVSPPIITDNELVSESNSDVQKLNIETCSNVSQPVPSTSDFQSCKPQECCNSNEDNTDNVCVSLLPSKESSAEKCESESIFDNGKEVDFNESAYEEKFIPELKSASTPKKISLLSDVNDSSIEASLNKNESKKVDFEGIPETAHDMETSLSSSSLILSNSDSRDATFNSSDANVNSNVSVQSGISTDSFEFVPVTSSEPKPCSTPTDPLETEHKEVSSATNNENMSNSISEGSVILGPCEDYTLDYFKGLKTISNDAGPFLSDDSDHAESANISDSSESPDEDEHNLNVKCLIAENGSVVQSGPKQCADKFEPNDLHKPESCQSPESKTSTPAEENVKDSSIIKTSTNNEINVNMQENGCVEACTSMTITETEKGRVAGYRAECPTCDKNSPSVQEDCCKASLHSFAPDSLDKHVSEAQSTSTLLVNSKTCDYPSEIHSELGTLSTAVNVSETSSAVLSNESANAPGYFSNGKEDILSMDPDSLNEASGERALVEASIDSIEALKENSVLYITNDLEENCGQVVEAETSTNLLSSGVESSEGKSEVSLSVSLENEVPTVVASTLGRSSDSNVEYDSSDTLVSLEQSIPEIDLQDKTLCSFDDSPSPELLEDKKAASFAFLQQEINAENLYRQKPVINMCTLEPVFPEIILQTSKDISDKDLSFVESNGILPEKTSYDEGVSNVNRTPITQLSNKISPENIKEKNCAYESDKETTQNKVQDSDIISVENFAKTVCIGVEKEVASKESPKSSLSICKANASKTSSNEIKSDVEASCKTISHFTKDVPLEVVPNIYNNELESSESKYAPVLPCEIFSEKTNNVLSHEEGNVPQTEQLCFNDNTNEFFEQKDNLEKWKQADVDILNEEFLRSQKQEDNFLALGIGLDGQEFASDFHPENDTTVDLDDGEDYGLDVAKHSTPDDERSSDSGFRDKGSLSESCEDACDEKYNLEDIEAELEETFNKGGFNYVVKGLSGDEDDLEHHTSSEELPHEHLADPDEVAPSDKDISSTDADISRSASEITVEKKQPDNVIGIHLSPNSDVGVLSISEETSNTVISSDKCDIIDAEKTILQHVSPTGTPDLLNIETNDTPMPDVTSPHGSTNNKVSYSMCELNPCDNQETFDSDLKCAMSDGFDVDIQSRFCQEKDLMLDIGQTEFRALSPEQSPLPMDSGENSPVKKAGWFLHPQAGIDSGGGNFEDNLDDVFMSPKSTSSSVSNADDVANNENQYEPFSLNEEFVAAIRNELQEKLPCARQQNHDDLQDDGILEPEDETSQDERTDVTIHYNVYPPPLSPILEERESVSSITTTLSDNFVSRGAQQPESDSEPASPVFVLDTVDIVNAEADAKRFEEEIREALENCSFSSVDTDSFSDKDQKNKSVLLEDLEQSHDDQPSGPASENTNSNNVTIVKSTSPHSEFDDDFLVIDTETNQATLLESPKPKSHLAFIKKPIPLQEDQITEGSSPSDVKDESLVVSSDESIQRCLKLEVDPDTCLSDDEAFTPDSISPRQDKQILLQDCKKVHTINHQNEVPISSSEKSSVSIDSIDLPRSPGGPTPHLYASSNLNCPEFQSASLDVVEEISIGVANNEAAEIITELKNSGIIAHCQHQDEEDREEEEEEEEEEEADEDDGNDEEENEDNVPIELETSTKFTCEDSSRTESDDEESEGVSVEESSDSLKSPEMCTGKKSLSLDLSSLQQGNALKRFQSHDNICVNNPPDGLQCQPSTTIEVTGCEDEKESNLRLTDTLDLFKKKKNLQMEEGPSDRDWSVTNLEAALLSTKAPMPSPEDESWKQIPSMLAFSDLNEMMSRCNNEDDFTESYAEATSPGFPSHDNDEDLMSTSFSLKDSEDIGDCYTPDWESEDDTNEEDNNSSSSGEFIWKEGDKEASVKAVDIQASGGASKPFEGHSEFGMEVIAEEEEDEDDDEEDDGSMSSESGTEFIPSAWNSEATPNRSALRSPDKKQEQKKNVSFKKQKYHCVYEYPREASDSESEGTDSPSRRRWDLYQPDVDYASYADWELMEGDVAESSGPDIDTDPELPQAQPTQTFDFYKLSNVDCDLSAGVMSEDGEFYISSSARPFQFSGTNSDMFGGNGSEFFPGQLYRSSNDEDLSAPPTEIADVSLEFLPFDVEIDSRDEVSKCSEETNENASNMKEECSDNHTNATVTLVEIQQVSPMTEDIPNESVIDDDPGETCVQNTSTNFTKEPESPGSPLDSSPTSPLSPTSGLGELRHTRDRLKLDLPTSGSAFVLEPPALNKRRSVETIKGEASLLDSGEETEDSGIESSNGTNSSKTSKHVGTLSNLGVMNSGKV</sequence>
<feature type="region of interest" description="Disordered" evidence="2">
    <location>
        <begin position="676"/>
        <end position="704"/>
    </location>
</feature>
<dbReference type="PROSITE" id="PS00109">
    <property type="entry name" value="PROTEIN_KINASE_TYR"/>
    <property type="match status" value="1"/>
</dbReference>
<feature type="compositionally biased region" description="Basic and acidic residues" evidence="2">
    <location>
        <begin position="1315"/>
        <end position="1328"/>
    </location>
</feature>
<feature type="compositionally biased region" description="Low complexity" evidence="2">
    <location>
        <begin position="679"/>
        <end position="699"/>
    </location>
</feature>
<name>A0AAN9V6Y3_9ORTH</name>
<feature type="compositionally biased region" description="Acidic residues" evidence="2">
    <location>
        <begin position="2613"/>
        <end position="2644"/>
    </location>
</feature>
<feature type="region of interest" description="Disordered" evidence="2">
    <location>
        <begin position="742"/>
        <end position="767"/>
    </location>
</feature>
<feature type="region of interest" description="Disordered" evidence="2">
    <location>
        <begin position="537"/>
        <end position="561"/>
    </location>
</feature>
<organism evidence="4 5">
    <name type="scientific">Gryllus longicercus</name>
    <dbReference type="NCBI Taxonomy" id="2509291"/>
    <lineage>
        <taxon>Eukaryota</taxon>
        <taxon>Metazoa</taxon>
        <taxon>Ecdysozoa</taxon>
        <taxon>Arthropoda</taxon>
        <taxon>Hexapoda</taxon>
        <taxon>Insecta</taxon>
        <taxon>Pterygota</taxon>
        <taxon>Neoptera</taxon>
        <taxon>Polyneoptera</taxon>
        <taxon>Orthoptera</taxon>
        <taxon>Ensifera</taxon>
        <taxon>Gryllidea</taxon>
        <taxon>Grylloidea</taxon>
        <taxon>Gryllidae</taxon>
        <taxon>Gryllinae</taxon>
        <taxon>Gryllus</taxon>
    </lineage>
</organism>
<evidence type="ECO:0000313" key="4">
    <source>
        <dbReference type="EMBL" id="KAK7790790.1"/>
    </source>
</evidence>
<evidence type="ECO:0000313" key="5">
    <source>
        <dbReference type="Proteomes" id="UP001378592"/>
    </source>
</evidence>
<reference evidence="4 5" key="1">
    <citation type="submission" date="2024-03" db="EMBL/GenBank/DDBJ databases">
        <title>The genome assembly and annotation of the cricket Gryllus longicercus Weissman &amp; Gray.</title>
        <authorList>
            <person name="Szrajer S."/>
            <person name="Gray D."/>
            <person name="Ylla G."/>
        </authorList>
    </citation>
    <scope>NUCLEOTIDE SEQUENCE [LARGE SCALE GENOMIC DNA]</scope>
    <source>
        <strain evidence="4">DAG 2021-001</strain>
        <tissue evidence="4">Whole body minus gut</tissue>
    </source>
</reference>
<feature type="compositionally biased region" description="Polar residues" evidence="2">
    <location>
        <begin position="1202"/>
        <end position="1214"/>
    </location>
</feature>
<comment type="caution">
    <text evidence="4">The sequence shown here is derived from an EMBL/GenBank/DDBJ whole genome shotgun (WGS) entry which is preliminary data.</text>
</comment>
<feature type="region of interest" description="Disordered" evidence="2">
    <location>
        <begin position="600"/>
        <end position="641"/>
    </location>
</feature>
<gene>
    <name evidence="4" type="ORF">R5R35_012049</name>
</gene>
<accession>A0AAN9V6Y3</accession>
<feature type="compositionally biased region" description="Low complexity" evidence="2">
    <location>
        <begin position="3210"/>
        <end position="3230"/>
    </location>
</feature>
<keyword evidence="1" id="KW-0547">Nucleotide-binding</keyword>
<dbReference type="InterPro" id="IPR000719">
    <property type="entry name" value="Prot_kinase_dom"/>
</dbReference>
<feature type="region of interest" description="Disordered" evidence="2">
    <location>
        <begin position="2531"/>
        <end position="2563"/>
    </location>
</feature>
<keyword evidence="1" id="KW-0067">ATP-binding</keyword>
<dbReference type="PANTHER" id="PTHR24417:SF7">
    <property type="entry name" value="CHROMATIN MODIFICATION-RELATED PROTEIN EAF1"/>
    <property type="match status" value="1"/>
</dbReference>
<feature type="compositionally biased region" description="Polar residues" evidence="2">
    <location>
        <begin position="1225"/>
        <end position="1237"/>
    </location>
</feature>
<protein>
    <recommendedName>
        <fullName evidence="3">Protein kinase domain-containing protein</fullName>
    </recommendedName>
</protein>
<feature type="region of interest" description="Disordered" evidence="2">
    <location>
        <begin position="1269"/>
        <end position="1293"/>
    </location>
</feature>
<feature type="compositionally biased region" description="Basic and acidic residues" evidence="2">
    <location>
        <begin position="744"/>
        <end position="753"/>
    </location>
</feature>
<feature type="compositionally biased region" description="Acidic residues" evidence="2">
    <location>
        <begin position="2862"/>
        <end position="2873"/>
    </location>
</feature>
<dbReference type="InterPro" id="IPR011009">
    <property type="entry name" value="Kinase-like_dom_sf"/>
</dbReference>
<feature type="compositionally biased region" description="Basic and acidic residues" evidence="2">
    <location>
        <begin position="2961"/>
        <end position="2970"/>
    </location>
</feature>
<dbReference type="Proteomes" id="UP001378592">
    <property type="component" value="Unassembled WGS sequence"/>
</dbReference>
<dbReference type="InterPro" id="IPR001245">
    <property type="entry name" value="Ser-Thr/Tyr_kinase_cat_dom"/>
</dbReference>
<dbReference type="PANTHER" id="PTHR24417">
    <property type="entry name" value="SERINE/THREONINE-PROTEIN KINASE LMTK1"/>
    <property type="match status" value="1"/>
</dbReference>
<feature type="compositionally biased region" description="Polar residues" evidence="2">
    <location>
        <begin position="1329"/>
        <end position="1341"/>
    </location>
</feature>
<feature type="region of interest" description="Disordered" evidence="2">
    <location>
        <begin position="3175"/>
        <end position="3233"/>
    </location>
</feature>
<feature type="domain" description="Protein kinase" evidence="3">
    <location>
        <begin position="160"/>
        <end position="437"/>
    </location>
</feature>
<feature type="region of interest" description="Disordered" evidence="2">
    <location>
        <begin position="2815"/>
        <end position="3006"/>
    </location>
</feature>
<dbReference type="CDD" id="cd00192">
    <property type="entry name" value="PTKc"/>
    <property type="match status" value="1"/>
</dbReference>
<dbReference type="Pfam" id="PF07714">
    <property type="entry name" value="PK_Tyr_Ser-Thr"/>
    <property type="match status" value="1"/>
</dbReference>
<feature type="region of interest" description="Disordered" evidence="2">
    <location>
        <begin position="802"/>
        <end position="835"/>
    </location>
</feature>
<feature type="compositionally biased region" description="Polar residues" evidence="2">
    <location>
        <begin position="2014"/>
        <end position="2024"/>
    </location>
</feature>
<feature type="region of interest" description="Disordered" evidence="2">
    <location>
        <begin position="1896"/>
        <end position="1943"/>
    </location>
</feature>
<dbReference type="Gene3D" id="3.30.200.20">
    <property type="entry name" value="Phosphorylase Kinase, domain 1"/>
    <property type="match status" value="1"/>
</dbReference>
<feature type="compositionally biased region" description="Basic and acidic residues" evidence="2">
    <location>
        <begin position="1919"/>
        <end position="1940"/>
    </location>
</feature>
<feature type="compositionally biased region" description="Basic and acidic residues" evidence="2">
    <location>
        <begin position="600"/>
        <end position="622"/>
    </location>
</feature>
<evidence type="ECO:0000256" key="1">
    <source>
        <dbReference type="PROSITE-ProRule" id="PRU10141"/>
    </source>
</evidence>
<dbReference type="GO" id="GO:0005524">
    <property type="term" value="F:ATP binding"/>
    <property type="evidence" value="ECO:0007669"/>
    <property type="project" value="UniProtKB-UniRule"/>
</dbReference>
<feature type="compositionally biased region" description="Basic and acidic residues" evidence="2">
    <location>
        <begin position="2882"/>
        <end position="2891"/>
    </location>
</feature>
<dbReference type="InterPro" id="IPR017441">
    <property type="entry name" value="Protein_kinase_ATP_BS"/>
</dbReference>
<feature type="compositionally biased region" description="Basic and acidic residues" evidence="2">
    <location>
        <begin position="1985"/>
        <end position="2013"/>
    </location>
</feature>
<feature type="compositionally biased region" description="Polar residues" evidence="2">
    <location>
        <begin position="806"/>
        <end position="825"/>
    </location>
</feature>
<dbReference type="PROSITE" id="PS00107">
    <property type="entry name" value="PROTEIN_KINASE_ATP"/>
    <property type="match status" value="1"/>
</dbReference>
<dbReference type="GO" id="GO:0004672">
    <property type="term" value="F:protein kinase activity"/>
    <property type="evidence" value="ECO:0007669"/>
    <property type="project" value="InterPro"/>
</dbReference>
<feature type="compositionally biased region" description="Polar residues" evidence="2">
    <location>
        <begin position="3196"/>
        <end position="3205"/>
    </location>
</feature>
<feature type="region of interest" description="Disordered" evidence="2">
    <location>
        <begin position="2390"/>
        <end position="2417"/>
    </location>
</feature>
<dbReference type="EMBL" id="JAZDUA010000585">
    <property type="protein sequence ID" value="KAK7790790.1"/>
    <property type="molecule type" value="Genomic_DNA"/>
</dbReference>
<evidence type="ECO:0000256" key="2">
    <source>
        <dbReference type="SAM" id="MobiDB-lite"/>
    </source>
</evidence>
<evidence type="ECO:0000259" key="3">
    <source>
        <dbReference type="PROSITE" id="PS50011"/>
    </source>
</evidence>
<feature type="region of interest" description="Disordered" evidence="2">
    <location>
        <begin position="1310"/>
        <end position="1348"/>
    </location>
</feature>
<feature type="region of interest" description="Disordered" evidence="2">
    <location>
        <begin position="2459"/>
        <end position="2478"/>
    </location>
</feature>
<feature type="compositionally biased region" description="Polar residues" evidence="2">
    <location>
        <begin position="2399"/>
        <end position="2417"/>
    </location>
</feature>
<feature type="compositionally biased region" description="Acidic residues" evidence="2">
    <location>
        <begin position="1905"/>
        <end position="1916"/>
    </location>
</feature>
<feature type="compositionally biased region" description="Polar residues" evidence="2">
    <location>
        <begin position="3301"/>
        <end position="3313"/>
    </location>
</feature>
<feature type="region of interest" description="Disordered" evidence="2">
    <location>
        <begin position="3258"/>
        <end position="3313"/>
    </location>
</feature>
<dbReference type="InterPro" id="IPR008266">
    <property type="entry name" value="Tyr_kinase_AS"/>
</dbReference>
<feature type="compositionally biased region" description="Low complexity" evidence="2">
    <location>
        <begin position="2536"/>
        <end position="2549"/>
    </location>
</feature>
<feature type="region of interest" description="Disordered" evidence="2">
    <location>
        <begin position="1200"/>
        <end position="1237"/>
    </location>
</feature>
<feature type="binding site" evidence="1">
    <location>
        <position position="194"/>
    </location>
    <ligand>
        <name>ATP</name>
        <dbReference type="ChEBI" id="CHEBI:30616"/>
    </ligand>
</feature>
<feature type="region of interest" description="Disordered" evidence="2">
    <location>
        <begin position="1982"/>
        <end position="2024"/>
    </location>
</feature>
<dbReference type="SUPFAM" id="SSF56112">
    <property type="entry name" value="Protein kinase-like (PK-like)"/>
    <property type="match status" value="1"/>
</dbReference>
<feature type="compositionally biased region" description="Polar residues" evidence="2">
    <location>
        <begin position="2947"/>
        <end position="2958"/>
    </location>
</feature>
<dbReference type="PROSITE" id="PS50011">
    <property type="entry name" value="PROTEIN_KINASE_DOM"/>
    <property type="match status" value="1"/>
</dbReference>
<dbReference type="PRINTS" id="PR00109">
    <property type="entry name" value="TYRKINASE"/>
</dbReference>
<feature type="region of interest" description="Disordered" evidence="2">
    <location>
        <begin position="2609"/>
        <end position="2688"/>
    </location>
</feature>
<feature type="compositionally biased region" description="Low complexity" evidence="2">
    <location>
        <begin position="541"/>
        <end position="558"/>
    </location>
</feature>
<keyword evidence="5" id="KW-1185">Reference proteome</keyword>
<dbReference type="Gene3D" id="1.10.510.10">
    <property type="entry name" value="Transferase(Phosphotransferase) domain 1"/>
    <property type="match status" value="1"/>
</dbReference>
<feature type="compositionally biased region" description="Acidic residues" evidence="2">
    <location>
        <begin position="2918"/>
        <end position="2933"/>
    </location>
</feature>